<dbReference type="EMBL" id="LAZR01057743">
    <property type="protein sequence ID" value="KKK71419.1"/>
    <property type="molecule type" value="Genomic_DNA"/>
</dbReference>
<proteinExistence type="predicted"/>
<name>A0A0F8ZYG6_9ZZZZ</name>
<dbReference type="AlphaFoldDB" id="A0A0F8ZYG6"/>
<evidence type="ECO:0000313" key="1">
    <source>
        <dbReference type="EMBL" id="KKK71419.1"/>
    </source>
</evidence>
<comment type="caution">
    <text evidence="1">The sequence shown here is derived from an EMBL/GenBank/DDBJ whole genome shotgun (WGS) entry which is preliminary data.</text>
</comment>
<gene>
    <name evidence="1" type="ORF">LCGC14_2914090</name>
</gene>
<organism evidence="1">
    <name type="scientific">marine sediment metagenome</name>
    <dbReference type="NCBI Taxonomy" id="412755"/>
    <lineage>
        <taxon>unclassified sequences</taxon>
        <taxon>metagenomes</taxon>
        <taxon>ecological metagenomes</taxon>
    </lineage>
</organism>
<reference evidence="1" key="1">
    <citation type="journal article" date="2015" name="Nature">
        <title>Complex archaea that bridge the gap between prokaryotes and eukaryotes.</title>
        <authorList>
            <person name="Spang A."/>
            <person name="Saw J.H."/>
            <person name="Jorgensen S.L."/>
            <person name="Zaremba-Niedzwiedzka K."/>
            <person name="Martijn J."/>
            <person name="Lind A.E."/>
            <person name="van Eijk R."/>
            <person name="Schleper C."/>
            <person name="Guy L."/>
            <person name="Ettema T.J."/>
        </authorList>
    </citation>
    <scope>NUCLEOTIDE SEQUENCE</scope>
</reference>
<accession>A0A0F8ZYG6</accession>
<protein>
    <submittedName>
        <fullName evidence="1">Uncharacterized protein</fullName>
    </submittedName>
</protein>
<feature type="non-terminal residue" evidence="1">
    <location>
        <position position="1"/>
    </location>
</feature>
<sequence length="145" mass="15310">HGHCGKNVGGAMKKHGNPFEVAYTNLEPRTVIATIQGNGATPNVVTVDTSVAHNLVTGDKINIVGTLVYEETSLVVTVVTATQFTYQTSAHTEADQEVVGNVQERAFDNLLGDNTKTDAAIQDEVYADAVAAGKLNAGTTQDYAF</sequence>